<feature type="region of interest" description="Disordered" evidence="6">
    <location>
        <begin position="172"/>
        <end position="192"/>
    </location>
</feature>
<feature type="region of interest" description="Disordered" evidence="6">
    <location>
        <begin position="935"/>
        <end position="967"/>
    </location>
</feature>
<feature type="region of interest" description="Disordered" evidence="6">
    <location>
        <begin position="719"/>
        <end position="785"/>
    </location>
</feature>
<feature type="domain" description="Ubiquitin-like protease family profile" evidence="7">
    <location>
        <begin position="564"/>
        <end position="865"/>
    </location>
</feature>
<accession>R4WDB4</accession>
<feature type="compositionally biased region" description="Low complexity" evidence="6">
    <location>
        <begin position="719"/>
        <end position="734"/>
    </location>
</feature>
<name>R4WDB4_RIPPE</name>
<feature type="compositionally biased region" description="Low complexity" evidence="6">
    <location>
        <begin position="251"/>
        <end position="265"/>
    </location>
</feature>
<evidence type="ECO:0000259" key="7">
    <source>
        <dbReference type="PROSITE" id="PS50600"/>
    </source>
</evidence>
<dbReference type="GO" id="GO:0006508">
    <property type="term" value="P:proteolysis"/>
    <property type="evidence" value="ECO:0007669"/>
    <property type="project" value="UniProtKB-KW"/>
</dbReference>
<dbReference type="GO" id="GO:0016926">
    <property type="term" value="P:protein desumoylation"/>
    <property type="evidence" value="ECO:0007669"/>
    <property type="project" value="TreeGrafter"/>
</dbReference>
<evidence type="ECO:0000256" key="6">
    <source>
        <dbReference type="SAM" id="MobiDB-lite"/>
    </source>
</evidence>
<dbReference type="Pfam" id="PF02902">
    <property type="entry name" value="Peptidase_C48"/>
    <property type="match status" value="1"/>
</dbReference>
<feature type="compositionally biased region" description="Basic and acidic residues" evidence="6">
    <location>
        <begin position="1001"/>
        <end position="1014"/>
    </location>
</feature>
<dbReference type="InterPro" id="IPR051947">
    <property type="entry name" value="Sentrin-specific_protease"/>
</dbReference>
<evidence type="ECO:0000256" key="2">
    <source>
        <dbReference type="ARBA" id="ARBA00022553"/>
    </source>
</evidence>
<dbReference type="PANTHER" id="PTHR46896:SF3">
    <property type="entry name" value="FI06413P-RELATED"/>
    <property type="match status" value="1"/>
</dbReference>
<dbReference type="GO" id="GO:0070139">
    <property type="term" value="F:SUMO-specific endopeptidase activity"/>
    <property type="evidence" value="ECO:0007669"/>
    <property type="project" value="TreeGrafter"/>
</dbReference>
<dbReference type="SUPFAM" id="SSF54001">
    <property type="entry name" value="Cysteine proteinases"/>
    <property type="match status" value="1"/>
</dbReference>
<dbReference type="AlphaFoldDB" id="R4WDB4"/>
<keyword evidence="4" id="KW-0833">Ubl conjugation pathway</keyword>
<evidence type="ECO:0000256" key="4">
    <source>
        <dbReference type="ARBA" id="ARBA00022786"/>
    </source>
</evidence>
<dbReference type="InterPro" id="IPR038765">
    <property type="entry name" value="Papain-like_cys_pep_sf"/>
</dbReference>
<sequence length="1096" mass="124444">MSDQHVNIPPNEVVPVFSAYKDTVLIESIGASIVHAVPKFADSDGEFSTNETSEDDCCFPHSLNRNILNRAPLESLVNTSIHDFTIAQYESGIKDMRLCSTSVILPNAIETQTRIVQLHVQTPSGEEITFTINRTLGTVSMEEIENQIRGILPEMYEFGDEVSGTYIVDAETDDELNSDRSGAEQMDDGDDSSIEMSDICPDAVVCQHCHYASPDPDICQRCRRPTGISDTPMAEVFVPRAMCSRAKLSFKDNSSSKDSSGSDTSPPKFEKERRPKYHKKKRCTRKAKKQDAMDTVAVVDLLSSDDDVPIVKHGLLKGNSRYPEPITDVFSKEPTITPDTEPSHPEYTERAVMRGGGLEVENLLDSPDIERIKLDCRTVRFGSYKVVPTDKIILTEHGLKMKVPCLNKKDTSVIKILMKDIVKVLIHFGQSAQVSSGSAPAMFYYITHEASKRIREALLMTNKSQEVYFDSTSKDELHKRITLLPETVSQTDRLFIKSIYESRCLMEELSWDEANDILVRAAPKEVQHTLKKEAPNVKNVNSSNTNSDIQIIMVYPPPPYTGGLPINTEDYACLKEDQFLNDVIIDFYLKYLWLNVLSEEDRQRTHILSSFFYKRLTTLADQRIPQSEKLSPAEKRHARVKKWTKHVDIFEKDFIIIPINERSHWFLGIICFPGLTGPVRMSDGTPVPSDVKKKDTSVLAGGQAPAKIWGTTISIVRTSSEKAGSSSSRSATISLVEGEDDRGDDSDRDEAEADDDDMEPNTTDEESAKDEELMDEATPRVSKAKPNLEPIKQPCILIFDSLACASRSRVCATLREYLQVEWKVKNKGKPRDFSKDVFKGAVPKVPQQTNFIDCGVYVLQYVESFFKHPITDYRMPIRSIKEWFPTDEVSRKRYEIMQLLLSIMREQNVDIGRLNLPHLDLHPYPQYEDDDEVLDEEGEYDEEGLDEGEEEPLGEEEEEEDDEAEHYQVLQDRLKTKRFEQRMSNQRIEQLQPRIEISSTPRHDPSSRLDRLESSPRQSPRRFECHSARIDVKQETVRAEPSRAEPTPSRPRLPDSVTICEANSKRKIPLSLKELRSPRVTTPQTSIEKAKKMRVD</sequence>
<evidence type="ECO:0000313" key="8">
    <source>
        <dbReference type="EMBL" id="BAN20738.1"/>
    </source>
</evidence>
<protein>
    <submittedName>
        <fullName evidence="8">Sentrin/sumo-specific protease senp7</fullName>
    </submittedName>
</protein>
<organism evidence="8">
    <name type="scientific">Riptortus pedestris</name>
    <name type="common">Bean bug</name>
    <dbReference type="NCBI Taxonomy" id="329032"/>
    <lineage>
        <taxon>Eukaryota</taxon>
        <taxon>Metazoa</taxon>
        <taxon>Ecdysozoa</taxon>
        <taxon>Arthropoda</taxon>
        <taxon>Hexapoda</taxon>
        <taxon>Insecta</taxon>
        <taxon>Pterygota</taxon>
        <taxon>Neoptera</taxon>
        <taxon>Paraneoptera</taxon>
        <taxon>Hemiptera</taxon>
        <taxon>Heteroptera</taxon>
        <taxon>Panheteroptera</taxon>
        <taxon>Pentatomomorpha</taxon>
        <taxon>Coreoidea</taxon>
        <taxon>Alydidae</taxon>
        <taxon>Riptortus</taxon>
    </lineage>
</organism>
<feature type="compositionally biased region" description="Basic and acidic residues" evidence="6">
    <location>
        <begin position="1021"/>
        <end position="1043"/>
    </location>
</feature>
<dbReference type="PROSITE" id="PS50600">
    <property type="entry name" value="ULP_PROTEASE"/>
    <property type="match status" value="1"/>
</dbReference>
<evidence type="ECO:0000256" key="1">
    <source>
        <dbReference type="ARBA" id="ARBA00005234"/>
    </source>
</evidence>
<dbReference type="EMBL" id="AK417523">
    <property type="protein sequence ID" value="BAN20738.1"/>
    <property type="molecule type" value="mRNA"/>
</dbReference>
<dbReference type="PANTHER" id="PTHR46896">
    <property type="entry name" value="SENTRIN-SPECIFIC PROTEASE"/>
    <property type="match status" value="1"/>
</dbReference>
<feature type="region of interest" description="Disordered" evidence="6">
    <location>
        <begin position="984"/>
        <end position="1096"/>
    </location>
</feature>
<feature type="compositionally biased region" description="Acidic residues" evidence="6">
    <location>
        <begin position="935"/>
        <end position="964"/>
    </location>
</feature>
<feature type="region of interest" description="Disordered" evidence="6">
    <location>
        <begin position="249"/>
        <end position="288"/>
    </location>
</feature>
<keyword evidence="2" id="KW-0597">Phosphoprotein</keyword>
<dbReference type="GO" id="GO:0005737">
    <property type="term" value="C:cytoplasm"/>
    <property type="evidence" value="ECO:0007669"/>
    <property type="project" value="TreeGrafter"/>
</dbReference>
<feature type="compositionally biased region" description="Basic residues" evidence="6">
    <location>
        <begin position="274"/>
        <end position="288"/>
    </location>
</feature>
<evidence type="ECO:0000256" key="3">
    <source>
        <dbReference type="ARBA" id="ARBA00022670"/>
    </source>
</evidence>
<reference evidence="8" key="1">
    <citation type="journal article" date="2013" name="PLoS ONE">
        <title>Gene expression in gut symbiotic organ of stinkbug affected by extracellular bacterial symbiont.</title>
        <authorList>
            <person name="Futahashi R."/>
            <person name="Tanaka K."/>
            <person name="Tanahashi M."/>
            <person name="Nikoh N."/>
            <person name="Kikuchi Y."/>
            <person name="Lee B.L."/>
            <person name="Fukatsu T."/>
        </authorList>
    </citation>
    <scope>NUCLEOTIDE SEQUENCE</scope>
    <source>
        <tissue evidence="8">Midgut</tissue>
    </source>
</reference>
<proteinExistence type="evidence at transcript level"/>
<keyword evidence="5" id="KW-0378">Hydrolase</keyword>
<dbReference type="Gene3D" id="3.40.395.10">
    <property type="entry name" value="Adenoviral Proteinase, Chain A"/>
    <property type="match status" value="1"/>
</dbReference>
<feature type="compositionally biased region" description="Acidic residues" evidence="6">
    <location>
        <begin position="737"/>
        <end position="775"/>
    </location>
</feature>
<evidence type="ECO:0000256" key="5">
    <source>
        <dbReference type="ARBA" id="ARBA00022801"/>
    </source>
</evidence>
<keyword evidence="3 8" id="KW-0645">Protease</keyword>
<dbReference type="InterPro" id="IPR003653">
    <property type="entry name" value="Peptidase_C48_C"/>
</dbReference>
<comment type="similarity">
    <text evidence="1">Belongs to the peptidase C48 family.</text>
</comment>
<dbReference type="GO" id="GO:0005634">
    <property type="term" value="C:nucleus"/>
    <property type="evidence" value="ECO:0007669"/>
    <property type="project" value="TreeGrafter"/>
</dbReference>